<feature type="region of interest" description="Disordered" evidence="2">
    <location>
        <begin position="678"/>
        <end position="713"/>
    </location>
</feature>
<dbReference type="AlphaFoldDB" id="A0A843UH25"/>
<keyword evidence="1" id="KW-0175">Coiled coil</keyword>
<evidence type="ECO:0000256" key="1">
    <source>
        <dbReference type="SAM" id="Coils"/>
    </source>
</evidence>
<evidence type="ECO:0000313" key="4">
    <source>
        <dbReference type="Proteomes" id="UP000652761"/>
    </source>
</evidence>
<gene>
    <name evidence="3" type="ORF">Taro_013980</name>
</gene>
<dbReference type="PANTHER" id="PTHR46033:SF1">
    <property type="entry name" value="PROTEIN MAIN-LIKE 2"/>
    <property type="match status" value="1"/>
</dbReference>
<reference evidence="3" key="1">
    <citation type="submission" date="2017-07" db="EMBL/GenBank/DDBJ databases">
        <title>Taro Niue Genome Assembly and Annotation.</title>
        <authorList>
            <person name="Atibalentja N."/>
            <person name="Keating K."/>
            <person name="Fields C.J."/>
        </authorList>
    </citation>
    <scope>NUCLEOTIDE SEQUENCE</scope>
    <source>
        <strain evidence="3">Niue_2</strain>
        <tissue evidence="3">Leaf</tissue>
    </source>
</reference>
<dbReference type="Proteomes" id="UP000652761">
    <property type="component" value="Unassembled WGS sequence"/>
</dbReference>
<feature type="region of interest" description="Disordered" evidence="2">
    <location>
        <begin position="634"/>
        <end position="661"/>
    </location>
</feature>
<evidence type="ECO:0000313" key="3">
    <source>
        <dbReference type="EMBL" id="MQL81527.1"/>
    </source>
</evidence>
<dbReference type="InterPro" id="IPR044824">
    <property type="entry name" value="MAIN-like"/>
</dbReference>
<proteinExistence type="predicted"/>
<dbReference type="PANTHER" id="PTHR46033">
    <property type="entry name" value="PROTEIN MAIN-LIKE 2"/>
    <property type="match status" value="1"/>
</dbReference>
<evidence type="ECO:0008006" key="5">
    <source>
        <dbReference type="Google" id="ProtNLM"/>
    </source>
</evidence>
<keyword evidence="4" id="KW-1185">Reference proteome</keyword>
<protein>
    <recommendedName>
        <fullName evidence="5">Aminotransferase-like plant mobile domain-containing protein</fullName>
    </recommendedName>
</protein>
<organism evidence="3 4">
    <name type="scientific">Colocasia esculenta</name>
    <name type="common">Wild taro</name>
    <name type="synonym">Arum esculentum</name>
    <dbReference type="NCBI Taxonomy" id="4460"/>
    <lineage>
        <taxon>Eukaryota</taxon>
        <taxon>Viridiplantae</taxon>
        <taxon>Streptophyta</taxon>
        <taxon>Embryophyta</taxon>
        <taxon>Tracheophyta</taxon>
        <taxon>Spermatophyta</taxon>
        <taxon>Magnoliopsida</taxon>
        <taxon>Liliopsida</taxon>
        <taxon>Araceae</taxon>
        <taxon>Aroideae</taxon>
        <taxon>Colocasieae</taxon>
        <taxon>Colocasia</taxon>
    </lineage>
</organism>
<dbReference type="GO" id="GO:0010073">
    <property type="term" value="P:meristem maintenance"/>
    <property type="evidence" value="ECO:0007669"/>
    <property type="project" value="InterPro"/>
</dbReference>
<sequence length="919" mass="100021">MLHSTRHRGESSGASDASKDIVRGEAASWYGQWSIVSSHRFHFGATEWLMGILHHYCGLLDQAGILHVVAAALHDYPCHSGLLQALAERFNWRFNTFGTAEGEACLDLWALFRISGLPISVQFYEEVCLDDLHRDQSSGAGSYILPHSFRFMMKVWRDLARCGKDQCPSASKGTVKLSVDFKDNTKHLNAPRDDGWNPRQLPDRTYLATYLVYWMGTFVVPFEEEGLIRPELIYLACLLADGVRMAMAPTSLANIFHGLGDLTAHSSPRDRSVTLGTHYLSAWAGLLLPELCQNVSIEDPVLLFRKGSSLFMEPYFPYRFARNFGYDQATPPNANFALSARSYKGLDRHLVASSWWCYFTRHDPSPGCFISEEQQEGRVDIFYARWWSRHNQTFREHANRIKEAESARLSRTNVPVPRIASDFIRREFPAFIGRVQALSHRKARAQDSGPTEWKAYVGTLKPLVRPESSLVAPGNGGGPTTIYSWWVHFLLDYSYSDSGEWRFRYVSAGVAADEGVEYPVAAVPTVGGTPSLQAIHDLLVSGLETELSGFSDFASSMLEGGAWPQALHSAMAVTSTAALPTASPPEEGEVTRGAVGEGIDAVELVAEMMEASPPVVVLPSTTVVAGAEDASRSAAIAPPLPRASEPLPDESSDALAREGLHPPEASHLGATIEEAGGEEHAAEGGADVPGPSGVQAIGSGTLPPPPGAVPSAGFDAFPDHGVLWPSEPQSIQIPNDGGILESLMGRARSAMEASSPPSIEMEFKDLRSRHGDVTGHIETLRAGHARCHEDIAALQRTIEDASKHLAERQAASTALAGLLAEAEAEATALERGCSNSQARLSALQASLADLQRGIGLAYRFGVYWLKGFDLTDHGGLLVKEGIADLLGVCWLRFRVAVEDAGHQPPISDGYAQFSFRREI</sequence>
<accession>A0A843UH25</accession>
<comment type="caution">
    <text evidence="3">The sequence shown here is derived from an EMBL/GenBank/DDBJ whole genome shotgun (WGS) entry which is preliminary data.</text>
</comment>
<evidence type="ECO:0000256" key="2">
    <source>
        <dbReference type="SAM" id="MobiDB-lite"/>
    </source>
</evidence>
<dbReference type="OrthoDB" id="1194411at2759"/>
<feature type="coiled-coil region" evidence="1">
    <location>
        <begin position="791"/>
        <end position="839"/>
    </location>
</feature>
<dbReference type="EMBL" id="NMUH01000572">
    <property type="protein sequence ID" value="MQL81527.1"/>
    <property type="molecule type" value="Genomic_DNA"/>
</dbReference>
<name>A0A843UH25_COLES</name>